<name>A0A0A2UW35_9BACI</name>
<keyword evidence="4" id="KW-0233">DNA recombination</keyword>
<dbReference type="eggNOG" id="COG3385">
    <property type="taxonomic scope" value="Bacteria"/>
</dbReference>
<proteinExistence type="inferred from homology"/>
<dbReference type="GO" id="GO:0004803">
    <property type="term" value="F:transposase activity"/>
    <property type="evidence" value="ECO:0007669"/>
    <property type="project" value="InterPro"/>
</dbReference>
<dbReference type="Gene3D" id="3.90.350.10">
    <property type="entry name" value="Transposase Inhibitor Protein From Tn5, Chain A, domain 1"/>
    <property type="match status" value="1"/>
</dbReference>
<comment type="caution">
    <text evidence="6">The sequence shown here is derived from an EMBL/GenBank/DDBJ whole genome shotgun (WGS) entry which is preliminary data.</text>
</comment>
<evidence type="ECO:0000256" key="4">
    <source>
        <dbReference type="ARBA" id="ARBA00023172"/>
    </source>
</evidence>
<dbReference type="PANTHER" id="PTHR33258">
    <property type="entry name" value="TRANSPOSASE INSL FOR INSERTION SEQUENCE ELEMENT IS186A-RELATED"/>
    <property type="match status" value="1"/>
</dbReference>
<evidence type="ECO:0000313" key="6">
    <source>
        <dbReference type="EMBL" id="KGP92502.1"/>
    </source>
</evidence>
<organism evidence="6 7">
    <name type="scientific">Pontibacillus chungwhensis BH030062</name>
    <dbReference type="NCBI Taxonomy" id="1385513"/>
    <lineage>
        <taxon>Bacteria</taxon>
        <taxon>Bacillati</taxon>
        <taxon>Bacillota</taxon>
        <taxon>Bacilli</taxon>
        <taxon>Bacillales</taxon>
        <taxon>Bacillaceae</taxon>
        <taxon>Pontibacillus</taxon>
    </lineage>
</organism>
<evidence type="ECO:0000256" key="2">
    <source>
        <dbReference type="ARBA" id="ARBA00022578"/>
    </source>
</evidence>
<dbReference type="PANTHER" id="PTHR33258:SF1">
    <property type="entry name" value="TRANSPOSASE INSL FOR INSERTION SEQUENCE ELEMENT IS186A-RELATED"/>
    <property type="match status" value="1"/>
</dbReference>
<dbReference type="Pfam" id="PF01609">
    <property type="entry name" value="DDE_Tnp_1"/>
    <property type="match status" value="1"/>
</dbReference>
<protein>
    <submittedName>
        <fullName evidence="6">Transposase</fullName>
    </submittedName>
</protein>
<dbReference type="AlphaFoldDB" id="A0A0A2UW35"/>
<dbReference type="OrthoDB" id="2432160at2"/>
<evidence type="ECO:0000259" key="5">
    <source>
        <dbReference type="Pfam" id="PF01609"/>
    </source>
</evidence>
<dbReference type="InterPro" id="IPR002559">
    <property type="entry name" value="Transposase_11"/>
</dbReference>
<keyword evidence="3" id="KW-0238">DNA-binding</keyword>
<keyword evidence="7" id="KW-1185">Reference proteome</keyword>
<dbReference type="EMBL" id="AVBG01000002">
    <property type="protein sequence ID" value="KGP92502.1"/>
    <property type="molecule type" value="Genomic_DNA"/>
</dbReference>
<dbReference type="NCBIfam" id="NF033592">
    <property type="entry name" value="transpos_IS4_1"/>
    <property type="match status" value="1"/>
</dbReference>
<dbReference type="SUPFAM" id="SSF53098">
    <property type="entry name" value="Ribonuclease H-like"/>
    <property type="match status" value="1"/>
</dbReference>
<sequence>MMLNKQIKTMAKVIFNTFNPEFVKGVAQETGFQQRTGKLKPEAFLVLCTLLKNSIGKNSLPNLCSAIGYQFKTSISKQALNERFNAKAVSFLKKMYHQLSDQQEGIPSLIEKHALFSRIRIMDATSFRLPKDYEDYPGIQGNGVKVQLEYEYLEGKFLYHSVDPETRSDKDAARELIKSERLGDLILRDLGFYSASIINEIFKSEASLITRVPSQTKFWTGNPNEGWTQIKPEEDLKDEEPGEIVDYGFIKVGGDKRSSVMARVVAQKLTADQRKSRDRALKLKRQKGHQTLSAQERNNIQILVTNITQENLEAQDLYPLYTLRWQIEILFKTWKSLFEVDEVRKMKQERFECHLYGTLIEILLSSMLAFQCRLYLYRDYQLEASEYKCIDLAKEALPHLITAVQTGKENLITILEILYENARKHGKKDHRKSHVSPFDVLGIPYK</sequence>
<evidence type="ECO:0000313" key="7">
    <source>
        <dbReference type="Proteomes" id="UP000030153"/>
    </source>
</evidence>
<dbReference type="InterPro" id="IPR012337">
    <property type="entry name" value="RNaseH-like_sf"/>
</dbReference>
<evidence type="ECO:0000256" key="1">
    <source>
        <dbReference type="ARBA" id="ARBA00010075"/>
    </source>
</evidence>
<dbReference type="GO" id="GO:0003677">
    <property type="term" value="F:DNA binding"/>
    <property type="evidence" value="ECO:0007669"/>
    <property type="project" value="UniProtKB-KW"/>
</dbReference>
<reference evidence="6 7" key="1">
    <citation type="submission" date="2013-08" db="EMBL/GenBank/DDBJ databases">
        <title>Genome of Pontibacillus chungwhensis.</title>
        <authorList>
            <person name="Wang Q."/>
            <person name="Wang G."/>
        </authorList>
    </citation>
    <scope>NUCLEOTIDE SEQUENCE [LARGE SCALE GENOMIC DNA]</scope>
    <source>
        <strain evidence="6 7">BH030062</strain>
    </source>
</reference>
<dbReference type="Proteomes" id="UP000030153">
    <property type="component" value="Unassembled WGS sequence"/>
</dbReference>
<feature type="domain" description="Transposase IS4-like" evidence="5">
    <location>
        <begin position="116"/>
        <end position="360"/>
    </location>
</feature>
<dbReference type="RefSeq" id="WP_084599305.1">
    <property type="nucleotide sequence ID" value="NZ_AVBG01000002.1"/>
</dbReference>
<comment type="similarity">
    <text evidence="1">Belongs to the transposase 11 family.</text>
</comment>
<accession>A0A0A2UW35</accession>
<dbReference type="GO" id="GO:0006313">
    <property type="term" value="P:DNA transposition"/>
    <property type="evidence" value="ECO:0007669"/>
    <property type="project" value="InterPro"/>
</dbReference>
<gene>
    <name evidence="6" type="ORF">N780_13995</name>
</gene>
<keyword evidence="2" id="KW-0815">Transposition</keyword>
<dbReference type="InterPro" id="IPR047952">
    <property type="entry name" value="Transpos_IS4"/>
</dbReference>
<evidence type="ECO:0000256" key="3">
    <source>
        <dbReference type="ARBA" id="ARBA00023125"/>
    </source>
</evidence>